<dbReference type="InterPro" id="IPR005467">
    <property type="entry name" value="His_kinase_dom"/>
</dbReference>
<reference evidence="9 10" key="1">
    <citation type="submission" date="2019-03" db="EMBL/GenBank/DDBJ databases">
        <title>Genomic Encyclopedia of Type Strains, Phase IV (KMG-IV): sequencing the most valuable type-strain genomes for metagenomic binning, comparative biology and taxonomic classification.</title>
        <authorList>
            <person name="Goeker M."/>
        </authorList>
    </citation>
    <scope>NUCLEOTIDE SEQUENCE [LARGE SCALE GENOMIC DNA]</scope>
    <source>
        <strain evidence="9 10">DSM 100309</strain>
    </source>
</reference>
<dbReference type="CDD" id="cd00130">
    <property type="entry name" value="PAS"/>
    <property type="match status" value="1"/>
</dbReference>
<dbReference type="PROSITE" id="PS50109">
    <property type="entry name" value="HIS_KIN"/>
    <property type="match status" value="1"/>
</dbReference>
<dbReference type="InterPro" id="IPR003661">
    <property type="entry name" value="HisK_dim/P_dom"/>
</dbReference>
<evidence type="ECO:0000256" key="3">
    <source>
        <dbReference type="ARBA" id="ARBA00022553"/>
    </source>
</evidence>
<protein>
    <recommendedName>
        <fullName evidence="2">histidine kinase</fullName>
        <ecNumber evidence="2">2.7.13.3</ecNumber>
    </recommendedName>
</protein>
<dbReference type="PROSITE" id="PS50112">
    <property type="entry name" value="PAS"/>
    <property type="match status" value="1"/>
</dbReference>
<comment type="catalytic activity">
    <reaction evidence="1">
        <text>ATP + protein L-histidine = ADP + protein N-phospho-L-histidine.</text>
        <dbReference type="EC" id="2.7.13.3"/>
    </reaction>
</comment>
<evidence type="ECO:0000313" key="9">
    <source>
        <dbReference type="EMBL" id="TCV90784.1"/>
    </source>
</evidence>
<dbReference type="Pfam" id="PF02518">
    <property type="entry name" value="HATPase_c"/>
    <property type="match status" value="1"/>
</dbReference>
<dbReference type="SMART" id="SM00387">
    <property type="entry name" value="HATPase_c"/>
    <property type="match status" value="1"/>
</dbReference>
<keyword evidence="10" id="KW-1185">Reference proteome</keyword>
<feature type="domain" description="PAS" evidence="8">
    <location>
        <begin position="71"/>
        <end position="107"/>
    </location>
</feature>
<dbReference type="InterPro" id="IPR035965">
    <property type="entry name" value="PAS-like_dom_sf"/>
</dbReference>
<dbReference type="CDD" id="cd00082">
    <property type="entry name" value="HisKA"/>
    <property type="match status" value="1"/>
</dbReference>
<dbReference type="Gene3D" id="3.30.450.20">
    <property type="entry name" value="PAS domain"/>
    <property type="match status" value="1"/>
</dbReference>
<dbReference type="InterPro" id="IPR000014">
    <property type="entry name" value="PAS"/>
</dbReference>
<dbReference type="AlphaFoldDB" id="A0A4R3YIF8"/>
<comment type="caution">
    <text evidence="9">The sequence shown here is derived from an EMBL/GenBank/DDBJ whole genome shotgun (WGS) entry which is preliminary data.</text>
</comment>
<dbReference type="Pfam" id="PF00512">
    <property type="entry name" value="HisKA"/>
    <property type="match status" value="1"/>
</dbReference>
<keyword evidence="4" id="KW-0808">Transferase</keyword>
<dbReference type="Pfam" id="PF13188">
    <property type="entry name" value="PAS_8"/>
    <property type="match status" value="1"/>
</dbReference>
<dbReference type="GO" id="GO:0000155">
    <property type="term" value="F:phosphorelay sensor kinase activity"/>
    <property type="evidence" value="ECO:0007669"/>
    <property type="project" value="InterPro"/>
</dbReference>
<evidence type="ECO:0000259" key="8">
    <source>
        <dbReference type="PROSITE" id="PS50112"/>
    </source>
</evidence>
<dbReference type="Gene3D" id="3.30.565.10">
    <property type="entry name" value="Histidine kinase-like ATPase, C-terminal domain"/>
    <property type="match status" value="1"/>
</dbReference>
<dbReference type="PANTHER" id="PTHR43711">
    <property type="entry name" value="TWO-COMPONENT HISTIDINE KINASE"/>
    <property type="match status" value="1"/>
</dbReference>
<evidence type="ECO:0000256" key="1">
    <source>
        <dbReference type="ARBA" id="ARBA00000085"/>
    </source>
</evidence>
<dbReference type="InterPro" id="IPR004358">
    <property type="entry name" value="Sig_transdc_His_kin-like_C"/>
</dbReference>
<dbReference type="RefSeq" id="WP_124947328.1">
    <property type="nucleotide sequence ID" value="NZ_BHVT01000073.1"/>
</dbReference>
<evidence type="ECO:0000259" key="7">
    <source>
        <dbReference type="PROSITE" id="PS50109"/>
    </source>
</evidence>
<keyword evidence="5 9" id="KW-0418">Kinase</keyword>
<name>A0A4R3YIF8_9PROT</name>
<dbReference type="EC" id="2.7.13.3" evidence="2"/>
<dbReference type="InterPro" id="IPR050736">
    <property type="entry name" value="Sensor_HK_Regulatory"/>
</dbReference>
<sequence>MAECLEKSLLSDQENKVNQQELEQAFTLFSQASAQLTGVYKELQLQVEGLTGELAVANGELRRQFLEKEALSQRLGLLLEALPGGVVVLNSEGIIAEVNPAAHQMFGETLLGEKWDEVASRFLSQTITPHEWDVMSKEGLRPLRRVSIGSSSLDMAGGRILLIHDVTESHEMQQQLERHQRLSAMGEMAAGLAHQLRTPLATALLYTANLTKPNLPDSDRVRFAEKSLLRLRHLERLIQDMLLFVKGEKISKENVKISALLAELQQVMEPQMIQHKLAFAVEDKTDGVSVLGSRKALTGALLNLLENAMQACSDGGGVVLGGILCKDHVELSVEDTGKGIDAETQSRLFEPFFTTRTEGTGLGLAIVRGVIQAHGGEVQVDSSVGSGSKFIIRLPKS</sequence>
<dbReference type="InterPro" id="IPR036890">
    <property type="entry name" value="HATPase_C_sf"/>
</dbReference>
<dbReference type="InterPro" id="IPR003594">
    <property type="entry name" value="HATPase_dom"/>
</dbReference>
<evidence type="ECO:0000256" key="5">
    <source>
        <dbReference type="ARBA" id="ARBA00022777"/>
    </source>
</evidence>
<keyword evidence="6" id="KW-0902">Two-component regulatory system</keyword>
<dbReference type="InterPro" id="IPR036097">
    <property type="entry name" value="HisK_dim/P_sf"/>
</dbReference>
<dbReference type="Gene3D" id="1.10.287.130">
    <property type="match status" value="1"/>
</dbReference>
<evidence type="ECO:0000313" key="10">
    <source>
        <dbReference type="Proteomes" id="UP000295367"/>
    </source>
</evidence>
<dbReference type="SUPFAM" id="SSF47384">
    <property type="entry name" value="Homodimeric domain of signal transducing histidine kinase"/>
    <property type="match status" value="1"/>
</dbReference>
<dbReference type="SMART" id="SM00091">
    <property type="entry name" value="PAS"/>
    <property type="match status" value="1"/>
</dbReference>
<dbReference type="Proteomes" id="UP000295367">
    <property type="component" value="Unassembled WGS sequence"/>
</dbReference>
<organism evidence="9 10">
    <name type="scientific">Sulfurirhabdus autotrophica</name>
    <dbReference type="NCBI Taxonomy" id="1706046"/>
    <lineage>
        <taxon>Bacteria</taxon>
        <taxon>Pseudomonadati</taxon>
        <taxon>Pseudomonadota</taxon>
        <taxon>Betaproteobacteria</taxon>
        <taxon>Nitrosomonadales</taxon>
        <taxon>Sulfuricellaceae</taxon>
        <taxon>Sulfurirhabdus</taxon>
    </lineage>
</organism>
<keyword evidence="3" id="KW-0597">Phosphoprotein</keyword>
<evidence type="ECO:0000256" key="2">
    <source>
        <dbReference type="ARBA" id="ARBA00012438"/>
    </source>
</evidence>
<dbReference type="SUPFAM" id="SSF55785">
    <property type="entry name" value="PYP-like sensor domain (PAS domain)"/>
    <property type="match status" value="1"/>
</dbReference>
<dbReference type="SMART" id="SM00388">
    <property type="entry name" value="HisKA"/>
    <property type="match status" value="1"/>
</dbReference>
<dbReference type="SUPFAM" id="SSF55874">
    <property type="entry name" value="ATPase domain of HSP90 chaperone/DNA topoisomerase II/histidine kinase"/>
    <property type="match status" value="1"/>
</dbReference>
<dbReference type="PANTHER" id="PTHR43711:SF28">
    <property type="entry name" value="SENSOR HISTIDINE KINASE YXDK"/>
    <property type="match status" value="1"/>
</dbReference>
<evidence type="ECO:0000256" key="4">
    <source>
        <dbReference type="ARBA" id="ARBA00022679"/>
    </source>
</evidence>
<dbReference type="EMBL" id="SMCO01000001">
    <property type="protein sequence ID" value="TCV90784.1"/>
    <property type="molecule type" value="Genomic_DNA"/>
</dbReference>
<dbReference type="OrthoDB" id="6114847at2"/>
<dbReference type="PRINTS" id="PR00344">
    <property type="entry name" value="BCTRLSENSOR"/>
</dbReference>
<feature type="domain" description="Histidine kinase" evidence="7">
    <location>
        <begin position="191"/>
        <end position="397"/>
    </location>
</feature>
<proteinExistence type="predicted"/>
<accession>A0A4R3YIF8</accession>
<evidence type="ECO:0000256" key="6">
    <source>
        <dbReference type="ARBA" id="ARBA00023012"/>
    </source>
</evidence>
<gene>
    <name evidence="9" type="ORF">EDC63_101758</name>
</gene>